<sequence length="329" mass="36610">MECPICLSSDDIPWLVTTCGHMYHNQCLEKGLISGRARCPICRERISLTTCVRAFPQLPSTVTAPPENVTFGQAGSTAEREREVRPQLSPIDPNQGELCLQDLDPSWIEEDRQARQRLHARRGGRGPSPSLTRAAPSPSPSASRSASSRVPTAADRPRGRGIRTYLETRRQERAAEAEAERARVATERLAAEARDRERDAAAAERERVVTERIASAVREVEQRHAEEEREAVAVREAERERESQVVADLERSLAAATEAENTRLQQAEEEARERREAAARVEAAARKRKREREAMMELLEMIGSGIGQTLGVVFGSAVVVAAWRRIGHK</sequence>
<protein>
    <recommendedName>
        <fullName evidence="4">RING-type domain-containing protein</fullName>
    </recommendedName>
</protein>
<evidence type="ECO:0000256" key="2">
    <source>
        <dbReference type="SAM" id="MobiDB-lite"/>
    </source>
</evidence>
<keyword evidence="1" id="KW-0863">Zinc-finger</keyword>
<dbReference type="SUPFAM" id="SSF57850">
    <property type="entry name" value="RING/U-box"/>
    <property type="match status" value="1"/>
</dbReference>
<comment type="caution">
    <text evidence="5">The sequence shown here is derived from an EMBL/GenBank/DDBJ whole genome shotgun (WGS) entry which is preliminary data.</text>
</comment>
<evidence type="ECO:0000256" key="1">
    <source>
        <dbReference type="PROSITE-ProRule" id="PRU00175"/>
    </source>
</evidence>
<evidence type="ECO:0000259" key="4">
    <source>
        <dbReference type="PROSITE" id="PS50089"/>
    </source>
</evidence>
<dbReference type="CDD" id="cd16448">
    <property type="entry name" value="RING-H2"/>
    <property type="match status" value="1"/>
</dbReference>
<dbReference type="EMBL" id="BDIP01000395">
    <property type="protein sequence ID" value="GIQ81441.1"/>
    <property type="molecule type" value="Genomic_DNA"/>
</dbReference>
<organism evidence="5 6">
    <name type="scientific">Kipferlia bialata</name>
    <dbReference type="NCBI Taxonomy" id="797122"/>
    <lineage>
        <taxon>Eukaryota</taxon>
        <taxon>Metamonada</taxon>
        <taxon>Carpediemonas-like organisms</taxon>
        <taxon>Kipferlia</taxon>
    </lineage>
</organism>
<keyword evidence="6" id="KW-1185">Reference proteome</keyword>
<evidence type="ECO:0000313" key="5">
    <source>
        <dbReference type="EMBL" id="GIQ81441.1"/>
    </source>
</evidence>
<dbReference type="InterPro" id="IPR013083">
    <property type="entry name" value="Znf_RING/FYVE/PHD"/>
</dbReference>
<evidence type="ECO:0000313" key="6">
    <source>
        <dbReference type="Proteomes" id="UP000265618"/>
    </source>
</evidence>
<keyword evidence="3" id="KW-0472">Membrane</keyword>
<reference evidence="5 6" key="1">
    <citation type="journal article" date="2018" name="PLoS ONE">
        <title>The draft genome of Kipferlia bialata reveals reductive genome evolution in fornicate parasites.</title>
        <authorList>
            <person name="Tanifuji G."/>
            <person name="Takabayashi S."/>
            <person name="Kume K."/>
            <person name="Takagi M."/>
            <person name="Nakayama T."/>
            <person name="Kamikawa R."/>
            <person name="Inagaki Y."/>
            <person name="Hashimoto T."/>
        </authorList>
    </citation>
    <scope>NUCLEOTIDE SEQUENCE [LARGE SCALE GENOMIC DNA]</scope>
    <source>
        <strain evidence="5">NY0173</strain>
    </source>
</reference>
<dbReference type="Gene3D" id="3.30.40.10">
    <property type="entry name" value="Zinc/RING finger domain, C3HC4 (zinc finger)"/>
    <property type="match status" value="1"/>
</dbReference>
<feature type="region of interest" description="Disordered" evidence="2">
    <location>
        <begin position="114"/>
        <end position="179"/>
    </location>
</feature>
<dbReference type="AlphaFoldDB" id="A0A9K3CRP9"/>
<keyword evidence="3" id="KW-0812">Transmembrane</keyword>
<accession>A0A9K3CRP9</accession>
<keyword evidence="1" id="KW-0479">Metal-binding</keyword>
<dbReference type="InterPro" id="IPR001841">
    <property type="entry name" value="Znf_RING"/>
</dbReference>
<evidence type="ECO:0000256" key="3">
    <source>
        <dbReference type="SAM" id="Phobius"/>
    </source>
</evidence>
<feature type="compositionally biased region" description="Basic residues" evidence="2">
    <location>
        <begin position="115"/>
        <end position="124"/>
    </location>
</feature>
<dbReference type="Pfam" id="PF13639">
    <property type="entry name" value="zf-RING_2"/>
    <property type="match status" value="1"/>
</dbReference>
<feature type="transmembrane region" description="Helical" evidence="3">
    <location>
        <begin position="298"/>
        <end position="323"/>
    </location>
</feature>
<dbReference type="SMART" id="SM00184">
    <property type="entry name" value="RING"/>
    <property type="match status" value="1"/>
</dbReference>
<gene>
    <name evidence="5" type="ORF">KIPB_002401</name>
</gene>
<dbReference type="PROSITE" id="PS50089">
    <property type="entry name" value="ZF_RING_2"/>
    <property type="match status" value="1"/>
</dbReference>
<feature type="compositionally biased region" description="Low complexity" evidence="2">
    <location>
        <begin position="127"/>
        <end position="154"/>
    </location>
</feature>
<dbReference type="GO" id="GO:0008270">
    <property type="term" value="F:zinc ion binding"/>
    <property type="evidence" value="ECO:0007669"/>
    <property type="project" value="UniProtKB-KW"/>
</dbReference>
<keyword evidence="3" id="KW-1133">Transmembrane helix</keyword>
<dbReference type="Proteomes" id="UP000265618">
    <property type="component" value="Unassembled WGS sequence"/>
</dbReference>
<name>A0A9K3CRP9_9EUKA</name>
<proteinExistence type="predicted"/>
<feature type="compositionally biased region" description="Basic and acidic residues" evidence="2">
    <location>
        <begin position="166"/>
        <end position="179"/>
    </location>
</feature>
<keyword evidence="1" id="KW-0862">Zinc</keyword>
<feature type="domain" description="RING-type" evidence="4">
    <location>
        <begin position="3"/>
        <end position="43"/>
    </location>
</feature>
<feature type="region of interest" description="Disordered" evidence="2">
    <location>
        <begin position="64"/>
        <end position="99"/>
    </location>
</feature>
<dbReference type="OrthoDB" id="8062037at2759"/>